<dbReference type="EMBL" id="QZEY01000023">
    <property type="protein sequence ID" value="RJL22106.1"/>
    <property type="molecule type" value="Genomic_DNA"/>
</dbReference>
<evidence type="ECO:0000313" key="3">
    <source>
        <dbReference type="Proteomes" id="UP000265768"/>
    </source>
</evidence>
<name>A0A3A4A9U8_9ACTN</name>
<feature type="transmembrane region" description="Helical" evidence="1">
    <location>
        <begin position="67"/>
        <end position="96"/>
    </location>
</feature>
<accession>A0A3A4A9U8</accession>
<feature type="transmembrane region" description="Helical" evidence="1">
    <location>
        <begin position="116"/>
        <end position="138"/>
    </location>
</feature>
<dbReference type="AlphaFoldDB" id="A0A3A4A9U8"/>
<keyword evidence="1" id="KW-1133">Transmembrane helix</keyword>
<feature type="transmembrane region" description="Helical" evidence="1">
    <location>
        <begin position="37"/>
        <end position="55"/>
    </location>
</feature>
<sequence>MNLRAAFVAAPLLVLGYGVLRILDGLDGSRGPGPAWTLGHLSFLAALALFIPILLRMRRTAGAGGLTTAATVVSLVGVAALVAQFTVDIVGGFLSADHAELSRFFAEVKGLPVVPLAIYDVGPYLFYLGQIVLIGQLAAQRRVKGWTVALYVAYLVTPAISKDLIPVSAILLLAAFLPISAAIARTPTPAPAPART</sequence>
<comment type="caution">
    <text evidence="2">The sequence shown here is derived from an EMBL/GenBank/DDBJ whole genome shotgun (WGS) entry which is preliminary data.</text>
</comment>
<proteinExistence type="predicted"/>
<gene>
    <name evidence="2" type="ORF">D5H75_36570</name>
</gene>
<feature type="transmembrane region" description="Helical" evidence="1">
    <location>
        <begin position="167"/>
        <end position="186"/>
    </location>
</feature>
<dbReference type="RefSeq" id="WP_119931181.1">
    <property type="nucleotide sequence ID" value="NZ_QZEY01000023.1"/>
</dbReference>
<evidence type="ECO:0000313" key="2">
    <source>
        <dbReference type="EMBL" id="RJL22106.1"/>
    </source>
</evidence>
<keyword evidence="3" id="KW-1185">Reference proteome</keyword>
<dbReference type="Proteomes" id="UP000265768">
    <property type="component" value="Unassembled WGS sequence"/>
</dbReference>
<evidence type="ECO:0000256" key="1">
    <source>
        <dbReference type="SAM" id="Phobius"/>
    </source>
</evidence>
<keyword evidence="1" id="KW-0472">Membrane</keyword>
<protein>
    <submittedName>
        <fullName evidence="2">Uncharacterized protein</fullName>
    </submittedName>
</protein>
<reference evidence="2 3" key="1">
    <citation type="submission" date="2018-09" db="EMBL/GenBank/DDBJ databases">
        <title>YIM 75507 draft genome.</title>
        <authorList>
            <person name="Tang S."/>
            <person name="Feng Y."/>
        </authorList>
    </citation>
    <scope>NUCLEOTIDE SEQUENCE [LARGE SCALE GENOMIC DNA]</scope>
    <source>
        <strain evidence="2 3">YIM 75507</strain>
    </source>
</reference>
<dbReference type="OrthoDB" id="3539663at2"/>
<keyword evidence="1" id="KW-0812">Transmembrane</keyword>
<organism evidence="2 3">
    <name type="scientific">Bailinhaonella thermotolerans</name>
    <dbReference type="NCBI Taxonomy" id="1070861"/>
    <lineage>
        <taxon>Bacteria</taxon>
        <taxon>Bacillati</taxon>
        <taxon>Actinomycetota</taxon>
        <taxon>Actinomycetes</taxon>
        <taxon>Streptosporangiales</taxon>
        <taxon>Streptosporangiaceae</taxon>
        <taxon>Bailinhaonella</taxon>
    </lineage>
</organism>